<dbReference type="VEuPathDB" id="FungiDB:AMAG_13526"/>
<dbReference type="AlphaFoldDB" id="A0A0L0T206"/>
<dbReference type="Proteomes" id="UP000054350">
    <property type="component" value="Unassembled WGS sequence"/>
</dbReference>
<reference evidence="1 2" key="1">
    <citation type="submission" date="2009-11" db="EMBL/GenBank/DDBJ databases">
        <title>Annotation of Allomyces macrogynus ATCC 38327.</title>
        <authorList>
            <consortium name="The Broad Institute Genome Sequencing Platform"/>
            <person name="Russ C."/>
            <person name="Cuomo C."/>
            <person name="Burger G."/>
            <person name="Gray M.W."/>
            <person name="Holland P.W.H."/>
            <person name="King N."/>
            <person name="Lang F.B.F."/>
            <person name="Roger A.J."/>
            <person name="Ruiz-Trillo I."/>
            <person name="Young S.K."/>
            <person name="Zeng Q."/>
            <person name="Gargeya S."/>
            <person name="Fitzgerald M."/>
            <person name="Haas B."/>
            <person name="Abouelleil A."/>
            <person name="Alvarado L."/>
            <person name="Arachchi H.M."/>
            <person name="Berlin A."/>
            <person name="Chapman S.B."/>
            <person name="Gearin G."/>
            <person name="Goldberg J."/>
            <person name="Griggs A."/>
            <person name="Gujja S."/>
            <person name="Hansen M."/>
            <person name="Heiman D."/>
            <person name="Howarth C."/>
            <person name="Larimer J."/>
            <person name="Lui A."/>
            <person name="MacDonald P.J.P."/>
            <person name="McCowen C."/>
            <person name="Montmayeur A."/>
            <person name="Murphy C."/>
            <person name="Neiman D."/>
            <person name="Pearson M."/>
            <person name="Priest M."/>
            <person name="Roberts A."/>
            <person name="Saif S."/>
            <person name="Shea T."/>
            <person name="Sisk P."/>
            <person name="Stolte C."/>
            <person name="Sykes S."/>
            <person name="Wortman J."/>
            <person name="Nusbaum C."/>
            <person name="Birren B."/>
        </authorList>
    </citation>
    <scope>NUCLEOTIDE SEQUENCE [LARGE SCALE GENOMIC DNA]</scope>
    <source>
        <strain evidence="1 2">ATCC 38327</strain>
    </source>
</reference>
<evidence type="ECO:0000313" key="1">
    <source>
        <dbReference type="EMBL" id="KNE68888.1"/>
    </source>
</evidence>
<proteinExistence type="predicted"/>
<evidence type="ECO:0008006" key="3">
    <source>
        <dbReference type="Google" id="ProtNLM"/>
    </source>
</evidence>
<keyword evidence="2" id="KW-1185">Reference proteome</keyword>
<gene>
    <name evidence="1" type="ORF">AMAG_13526</name>
</gene>
<accession>A0A0L0T206</accession>
<organism evidence="1 2">
    <name type="scientific">Allomyces macrogynus (strain ATCC 38327)</name>
    <name type="common">Allomyces javanicus var. macrogynus</name>
    <dbReference type="NCBI Taxonomy" id="578462"/>
    <lineage>
        <taxon>Eukaryota</taxon>
        <taxon>Fungi</taxon>
        <taxon>Fungi incertae sedis</taxon>
        <taxon>Blastocladiomycota</taxon>
        <taxon>Blastocladiomycetes</taxon>
        <taxon>Blastocladiales</taxon>
        <taxon>Blastocladiaceae</taxon>
        <taxon>Allomyces</taxon>
    </lineage>
</organism>
<dbReference type="EMBL" id="GG745358">
    <property type="protein sequence ID" value="KNE68888.1"/>
    <property type="molecule type" value="Genomic_DNA"/>
</dbReference>
<evidence type="ECO:0000313" key="2">
    <source>
        <dbReference type="Proteomes" id="UP000054350"/>
    </source>
</evidence>
<reference evidence="2" key="2">
    <citation type="submission" date="2009-11" db="EMBL/GenBank/DDBJ databases">
        <title>The Genome Sequence of Allomyces macrogynus strain ATCC 38327.</title>
        <authorList>
            <consortium name="The Broad Institute Genome Sequencing Platform"/>
            <person name="Russ C."/>
            <person name="Cuomo C."/>
            <person name="Shea T."/>
            <person name="Young S.K."/>
            <person name="Zeng Q."/>
            <person name="Koehrsen M."/>
            <person name="Haas B."/>
            <person name="Borodovsky M."/>
            <person name="Guigo R."/>
            <person name="Alvarado L."/>
            <person name="Berlin A."/>
            <person name="Borenstein D."/>
            <person name="Chen Z."/>
            <person name="Engels R."/>
            <person name="Freedman E."/>
            <person name="Gellesch M."/>
            <person name="Goldberg J."/>
            <person name="Griggs A."/>
            <person name="Gujja S."/>
            <person name="Heiman D."/>
            <person name="Hepburn T."/>
            <person name="Howarth C."/>
            <person name="Jen D."/>
            <person name="Larson L."/>
            <person name="Lewis B."/>
            <person name="Mehta T."/>
            <person name="Park D."/>
            <person name="Pearson M."/>
            <person name="Roberts A."/>
            <person name="Saif S."/>
            <person name="Shenoy N."/>
            <person name="Sisk P."/>
            <person name="Stolte C."/>
            <person name="Sykes S."/>
            <person name="Walk T."/>
            <person name="White J."/>
            <person name="Yandava C."/>
            <person name="Burger G."/>
            <person name="Gray M.W."/>
            <person name="Holland P.W.H."/>
            <person name="King N."/>
            <person name="Lang F.B.F."/>
            <person name="Roger A.J."/>
            <person name="Ruiz-Trillo I."/>
            <person name="Lander E."/>
            <person name="Nusbaum C."/>
        </authorList>
    </citation>
    <scope>NUCLEOTIDE SEQUENCE [LARGE SCALE GENOMIC DNA]</scope>
    <source>
        <strain evidence="2">ATCC 38327</strain>
    </source>
</reference>
<name>A0A0L0T206_ALLM3</name>
<protein>
    <recommendedName>
        <fullName evidence="3">F-box domain-containing protein</fullName>
    </recommendedName>
</protein>
<sequence length="691" mass="76131">MPENLLDDAATLTCAQANTAVPVKTLADLPYDVLLIIVDLIVACAPMQDRVERHVRVPSQTAWTLFELRRVSRAWSAAIDAPRPSGSYHVDLSLDVVYLKGVTYSLWSCRVCWQFVANGNNRHSAAIIVLPAEKWTGRPNGEPQMAELLSQQTINALDDARALQFVPVPHFSSNDRFSLVAVDLITALRLSDTRVAHCGQLDNPQGASTMIRKLAVSLPKISWLHLTLQVHHTAAPAVVSALATWSATLTTLNLNLWLTPCWNKAAKLLELPHLHTLTVRIEWGFLETLPKAPKLTLLSVTAPSVHPSAIAQHARTLRSLMATITSNNAYAPIVPIPAWPELRKFKGPSTLFFQIAGGSPSLSVLKSLMLVGSLAPRIATASLPFGPCLNLTALHAELDTIMALASCLVAPQLAKVVVRIVRPESVFSVLPWLSICSLSISSNVWSPIPISGIMLDELVNLTMLSLPERIVWVDDIVPILASVKHLIALPGTFATFPDCALPSLKHAKSAWYYCWTDQSSRFNSLPAACASTLQRISGCVSMRIVEFLTCMSQFKDANVALNKYDEPLAEWRLTYVQGNELWNIIPSVDLQRHHSELKTAVHKLVVDLRKVDDLDRMTKEITNMARWCVECRPWVGKGDAAQVRESQRDPFPLEVRVPVNVVETEVLKHIEAMVQELAVDGIVGQVIVVAK</sequence>